<dbReference type="InterPro" id="IPR058361">
    <property type="entry name" value="DUF8048"/>
</dbReference>
<dbReference type="Proteomes" id="UP001597119">
    <property type="component" value="Unassembled WGS sequence"/>
</dbReference>
<proteinExistence type="predicted"/>
<gene>
    <name evidence="2" type="ORF">ACFR9U_02580</name>
</gene>
<evidence type="ECO:0000313" key="2">
    <source>
        <dbReference type="EMBL" id="MFD1585855.1"/>
    </source>
</evidence>
<accession>A0ABD6C6M2</accession>
<comment type="caution">
    <text evidence="2">The sequence shown here is derived from an EMBL/GenBank/DDBJ whole genome shotgun (WGS) entry which is preliminary data.</text>
</comment>
<dbReference type="AlphaFoldDB" id="A0ABD6C6M2"/>
<protein>
    <recommendedName>
        <fullName evidence="1">DUF8048 domain-containing protein</fullName>
    </recommendedName>
</protein>
<evidence type="ECO:0000313" key="3">
    <source>
        <dbReference type="Proteomes" id="UP001597119"/>
    </source>
</evidence>
<reference evidence="2 3" key="1">
    <citation type="journal article" date="2019" name="Int. J. Syst. Evol. Microbiol.">
        <title>The Global Catalogue of Microorganisms (GCM) 10K type strain sequencing project: providing services to taxonomists for standard genome sequencing and annotation.</title>
        <authorList>
            <consortium name="The Broad Institute Genomics Platform"/>
            <consortium name="The Broad Institute Genome Sequencing Center for Infectious Disease"/>
            <person name="Wu L."/>
            <person name="Ma J."/>
        </authorList>
    </citation>
    <scope>NUCLEOTIDE SEQUENCE [LARGE SCALE GENOMIC DNA]</scope>
    <source>
        <strain evidence="2 3">CGMCC 1.12125</strain>
    </source>
</reference>
<dbReference type="RefSeq" id="WP_247376988.1">
    <property type="nucleotide sequence ID" value="NZ_JALLGV010000003.1"/>
</dbReference>
<sequence>MAGDPIDGQILLLTAAKASVGPQRLPDLVDLVQADLGPRLDTYDREYEVAYETDDYTAFFVEDGHWETIGERLDFTPREVDAVRRAHHEQLGRYGRRNDRSDEFASALEIRDCVLIER</sequence>
<name>A0ABD6C6M2_9EURY</name>
<evidence type="ECO:0000259" key="1">
    <source>
        <dbReference type="Pfam" id="PF26222"/>
    </source>
</evidence>
<dbReference type="EMBL" id="JBHUDJ010000001">
    <property type="protein sequence ID" value="MFD1585855.1"/>
    <property type="molecule type" value="Genomic_DNA"/>
</dbReference>
<keyword evidence="3" id="KW-1185">Reference proteome</keyword>
<feature type="domain" description="DUF8048" evidence="1">
    <location>
        <begin position="4"/>
        <end position="117"/>
    </location>
</feature>
<dbReference type="Pfam" id="PF26222">
    <property type="entry name" value="DUF8048"/>
    <property type="match status" value="1"/>
</dbReference>
<organism evidence="2 3">
    <name type="scientific">Halorientalis brevis</name>
    <dbReference type="NCBI Taxonomy" id="1126241"/>
    <lineage>
        <taxon>Archaea</taxon>
        <taxon>Methanobacteriati</taxon>
        <taxon>Methanobacteriota</taxon>
        <taxon>Stenosarchaea group</taxon>
        <taxon>Halobacteria</taxon>
        <taxon>Halobacteriales</taxon>
        <taxon>Haloarculaceae</taxon>
        <taxon>Halorientalis</taxon>
    </lineage>
</organism>